<dbReference type="Gene3D" id="3.30.70.330">
    <property type="match status" value="1"/>
</dbReference>
<evidence type="ECO:0000259" key="2">
    <source>
        <dbReference type="Pfam" id="PF00076"/>
    </source>
</evidence>
<accession>A0ABY7FED7</accession>
<dbReference type="SUPFAM" id="SSF54928">
    <property type="entry name" value="RNA-binding domain, RBD"/>
    <property type="match status" value="1"/>
</dbReference>
<reference evidence="3" key="1">
    <citation type="submission" date="2022-11" db="EMBL/GenBank/DDBJ databases">
        <title>Centuries of genome instability and evolution in soft-shell clam transmissible cancer (bioRxiv).</title>
        <authorList>
            <person name="Hart S.F.M."/>
            <person name="Yonemitsu M.A."/>
            <person name="Giersch R.M."/>
            <person name="Beal B.F."/>
            <person name="Arriagada G."/>
            <person name="Davis B.W."/>
            <person name="Ostrander E.A."/>
            <person name="Goff S.P."/>
            <person name="Metzger M.J."/>
        </authorList>
    </citation>
    <scope>NUCLEOTIDE SEQUENCE</scope>
    <source>
        <strain evidence="3">MELC-2E11</strain>
        <tissue evidence="3">Siphon/mantle</tissue>
    </source>
</reference>
<feature type="region of interest" description="Disordered" evidence="1">
    <location>
        <begin position="40"/>
        <end position="63"/>
    </location>
</feature>
<proteinExistence type="predicted"/>
<evidence type="ECO:0000313" key="3">
    <source>
        <dbReference type="EMBL" id="WAR20445.1"/>
    </source>
</evidence>
<dbReference type="InterPro" id="IPR035979">
    <property type="entry name" value="RBD_domain_sf"/>
</dbReference>
<dbReference type="Proteomes" id="UP001164746">
    <property type="component" value="Chromosome 11"/>
</dbReference>
<evidence type="ECO:0000256" key="1">
    <source>
        <dbReference type="SAM" id="MobiDB-lite"/>
    </source>
</evidence>
<dbReference type="InterPro" id="IPR000504">
    <property type="entry name" value="RRM_dom"/>
</dbReference>
<organism evidence="3 4">
    <name type="scientific">Mya arenaria</name>
    <name type="common">Soft-shell clam</name>
    <dbReference type="NCBI Taxonomy" id="6604"/>
    <lineage>
        <taxon>Eukaryota</taxon>
        <taxon>Metazoa</taxon>
        <taxon>Spiralia</taxon>
        <taxon>Lophotrochozoa</taxon>
        <taxon>Mollusca</taxon>
        <taxon>Bivalvia</taxon>
        <taxon>Autobranchia</taxon>
        <taxon>Heteroconchia</taxon>
        <taxon>Euheterodonta</taxon>
        <taxon>Imparidentia</taxon>
        <taxon>Neoheterodontei</taxon>
        <taxon>Myida</taxon>
        <taxon>Myoidea</taxon>
        <taxon>Myidae</taxon>
        <taxon>Mya</taxon>
    </lineage>
</organism>
<feature type="domain" description="RRM" evidence="2">
    <location>
        <begin position="4"/>
        <end position="38"/>
    </location>
</feature>
<gene>
    <name evidence="3" type="ORF">MAR_002283</name>
</gene>
<name>A0ABY7FED7_MYAAR</name>
<dbReference type="InterPro" id="IPR012677">
    <property type="entry name" value="Nucleotide-bd_a/b_plait_sf"/>
</dbReference>
<protein>
    <recommendedName>
        <fullName evidence="2">RRM domain-containing protein</fullName>
    </recommendedName>
</protein>
<keyword evidence="4" id="KW-1185">Reference proteome</keyword>
<dbReference type="EMBL" id="CP111022">
    <property type="protein sequence ID" value="WAR20445.1"/>
    <property type="molecule type" value="Genomic_DNA"/>
</dbReference>
<evidence type="ECO:0000313" key="4">
    <source>
        <dbReference type="Proteomes" id="UP001164746"/>
    </source>
</evidence>
<sequence>MKNDNFDNFLVVEFSSESDMMRAIDKMDNTDINGKKIKLVEEGRGGRGGGSGGGSRRRIKSSL</sequence>
<dbReference type="Pfam" id="PF00076">
    <property type="entry name" value="RRM_1"/>
    <property type="match status" value="1"/>
</dbReference>